<keyword evidence="2" id="KW-1185">Reference proteome</keyword>
<evidence type="ECO:0000313" key="2">
    <source>
        <dbReference type="Proteomes" id="UP001519654"/>
    </source>
</evidence>
<dbReference type="RefSeq" id="WP_215790659.1">
    <property type="nucleotide sequence ID" value="NZ_JAHKKG010000007.1"/>
</dbReference>
<reference evidence="1 2" key="1">
    <citation type="submission" date="2021-06" db="EMBL/GenBank/DDBJ databases">
        <title>Actinoplanes lichenicola sp. nov., and Actinoplanes ovalisporus sp. nov., isolated from lichen in Thailand.</title>
        <authorList>
            <person name="Saeng-In P."/>
            <person name="Kanchanasin P."/>
            <person name="Yuki M."/>
            <person name="Kudo T."/>
            <person name="Ohkuma M."/>
            <person name="Phongsopitanun W."/>
            <person name="Tanasupawat S."/>
        </authorList>
    </citation>
    <scope>NUCLEOTIDE SEQUENCE [LARGE SCALE GENOMIC DNA]</scope>
    <source>
        <strain evidence="1 2">NBRC 110975</strain>
    </source>
</reference>
<protein>
    <submittedName>
        <fullName evidence="1">Uncharacterized protein</fullName>
    </submittedName>
</protein>
<gene>
    <name evidence="1" type="ORF">KOI35_25135</name>
</gene>
<sequence length="123" mass="13228">MGKEMVSAAGGQNFQIIVPDSLPAAVLQSVILPTVLAGAEALAGLAHGVKRVLVKVDHENRTRIEYLNAYHEVVRNEIVPVLAMANAFQHARNAARSSGLDSDLQSDLLADLEVKRAHRRAAL</sequence>
<accession>A0ABS5YVQ7</accession>
<proteinExistence type="predicted"/>
<dbReference type="Proteomes" id="UP001519654">
    <property type="component" value="Unassembled WGS sequence"/>
</dbReference>
<evidence type="ECO:0000313" key="1">
    <source>
        <dbReference type="EMBL" id="MBU2666799.1"/>
    </source>
</evidence>
<name>A0ABS5YVQ7_9ACTN</name>
<comment type="caution">
    <text evidence="1">The sequence shown here is derived from an EMBL/GenBank/DDBJ whole genome shotgun (WGS) entry which is preliminary data.</text>
</comment>
<dbReference type="EMBL" id="JAHKKG010000007">
    <property type="protein sequence ID" value="MBU2666799.1"/>
    <property type="molecule type" value="Genomic_DNA"/>
</dbReference>
<organism evidence="1 2">
    <name type="scientific">Paractinoplanes bogorensis</name>
    <dbReference type="NCBI Taxonomy" id="1610840"/>
    <lineage>
        <taxon>Bacteria</taxon>
        <taxon>Bacillati</taxon>
        <taxon>Actinomycetota</taxon>
        <taxon>Actinomycetes</taxon>
        <taxon>Micromonosporales</taxon>
        <taxon>Micromonosporaceae</taxon>
        <taxon>Paractinoplanes</taxon>
    </lineage>
</organism>